<dbReference type="PANTHER" id="PTHR43065">
    <property type="entry name" value="SENSOR HISTIDINE KINASE"/>
    <property type="match status" value="1"/>
</dbReference>
<evidence type="ECO:0000259" key="9">
    <source>
        <dbReference type="PROSITE" id="PS50109"/>
    </source>
</evidence>
<reference evidence="11" key="1">
    <citation type="submission" date="2017-09" db="EMBL/GenBank/DDBJ databases">
        <title>Arcobacter canalis sp. nov., a new species isolated from a water canal contaminated with urban sewage.</title>
        <authorList>
            <person name="Perez-Cataluna A."/>
            <person name="Salas-Masso N."/>
            <person name="Figueras M.J."/>
        </authorList>
    </citation>
    <scope>NUCLEOTIDE SEQUENCE [LARGE SCALE GENOMIC DNA]</scope>
    <source>
        <strain evidence="11">CECT 7727</strain>
    </source>
</reference>
<feature type="domain" description="Histidine kinase" evidence="9">
    <location>
        <begin position="1"/>
        <end position="86"/>
    </location>
</feature>
<keyword evidence="3" id="KW-0597">Phosphoprotein</keyword>
<dbReference type="PRINTS" id="PR00344">
    <property type="entry name" value="BCTRLSENSOR"/>
</dbReference>
<keyword evidence="4" id="KW-0808">Transferase</keyword>
<comment type="caution">
    <text evidence="10">The sequence shown here is derived from an EMBL/GenBank/DDBJ whole genome shotgun (WGS) entry which is preliminary data.</text>
</comment>
<dbReference type="SUPFAM" id="SSF55874">
    <property type="entry name" value="ATPase domain of HSP90 chaperone/DNA topoisomerase II/histidine kinase"/>
    <property type="match status" value="1"/>
</dbReference>
<name>A0ABX4LUN5_9BACT</name>
<evidence type="ECO:0000256" key="7">
    <source>
        <dbReference type="ARBA" id="ARBA00022840"/>
    </source>
</evidence>
<organism evidence="10 11">
    <name type="scientific">Malaciobacter marinus</name>
    <dbReference type="NCBI Taxonomy" id="505249"/>
    <lineage>
        <taxon>Bacteria</taxon>
        <taxon>Pseudomonadati</taxon>
        <taxon>Campylobacterota</taxon>
        <taxon>Epsilonproteobacteria</taxon>
        <taxon>Campylobacterales</taxon>
        <taxon>Arcobacteraceae</taxon>
        <taxon>Malaciobacter</taxon>
    </lineage>
</organism>
<dbReference type="PANTHER" id="PTHR43065:SF10">
    <property type="entry name" value="PEROXIDE STRESS-ACTIVATED HISTIDINE KINASE MAK3"/>
    <property type="match status" value="1"/>
</dbReference>
<dbReference type="InterPro" id="IPR036890">
    <property type="entry name" value="HATPase_C_sf"/>
</dbReference>
<dbReference type="EC" id="2.7.13.3" evidence="2"/>
<sequence>MKEGIINIDIKNIQNDVLIQIEDNGGGIPKEHINNIFKPYYTTKESGHGIGLYMAKLIIEDKMDGTIEVENTNNGAMFSIKLKTIY</sequence>
<dbReference type="InterPro" id="IPR004358">
    <property type="entry name" value="Sig_transdc_His_kin-like_C"/>
</dbReference>
<evidence type="ECO:0000256" key="5">
    <source>
        <dbReference type="ARBA" id="ARBA00022741"/>
    </source>
</evidence>
<keyword evidence="8" id="KW-0902">Two-component regulatory system</keyword>
<accession>A0ABX4LUN5</accession>
<protein>
    <recommendedName>
        <fullName evidence="2">histidine kinase</fullName>
        <ecNumber evidence="2">2.7.13.3</ecNumber>
    </recommendedName>
</protein>
<dbReference type="Proteomes" id="UP000224740">
    <property type="component" value="Unassembled WGS sequence"/>
</dbReference>
<evidence type="ECO:0000256" key="2">
    <source>
        <dbReference type="ARBA" id="ARBA00012438"/>
    </source>
</evidence>
<dbReference type="InterPro" id="IPR003594">
    <property type="entry name" value="HATPase_dom"/>
</dbReference>
<keyword evidence="6" id="KW-0418">Kinase</keyword>
<evidence type="ECO:0000256" key="3">
    <source>
        <dbReference type="ARBA" id="ARBA00022553"/>
    </source>
</evidence>
<evidence type="ECO:0000313" key="11">
    <source>
        <dbReference type="Proteomes" id="UP000224740"/>
    </source>
</evidence>
<dbReference type="InterPro" id="IPR005467">
    <property type="entry name" value="His_kinase_dom"/>
</dbReference>
<keyword evidence="5" id="KW-0547">Nucleotide-binding</keyword>
<evidence type="ECO:0000313" key="10">
    <source>
        <dbReference type="EMBL" id="PHO13993.1"/>
    </source>
</evidence>
<proteinExistence type="predicted"/>
<evidence type="ECO:0000256" key="6">
    <source>
        <dbReference type="ARBA" id="ARBA00022777"/>
    </source>
</evidence>
<dbReference type="EMBL" id="NXAO01000151">
    <property type="protein sequence ID" value="PHO13993.1"/>
    <property type="molecule type" value="Genomic_DNA"/>
</dbReference>
<evidence type="ECO:0000256" key="4">
    <source>
        <dbReference type="ARBA" id="ARBA00022679"/>
    </source>
</evidence>
<evidence type="ECO:0000256" key="1">
    <source>
        <dbReference type="ARBA" id="ARBA00000085"/>
    </source>
</evidence>
<dbReference type="CDD" id="cd00075">
    <property type="entry name" value="HATPase"/>
    <property type="match status" value="1"/>
</dbReference>
<dbReference type="Gene3D" id="3.30.565.10">
    <property type="entry name" value="Histidine kinase-like ATPase, C-terminal domain"/>
    <property type="match status" value="1"/>
</dbReference>
<dbReference type="PROSITE" id="PS50109">
    <property type="entry name" value="HIS_KIN"/>
    <property type="match status" value="1"/>
</dbReference>
<dbReference type="Pfam" id="PF02518">
    <property type="entry name" value="HATPase_c"/>
    <property type="match status" value="1"/>
</dbReference>
<comment type="catalytic activity">
    <reaction evidence="1">
        <text>ATP + protein L-histidine = ADP + protein N-phospho-L-histidine.</text>
        <dbReference type="EC" id="2.7.13.3"/>
    </reaction>
</comment>
<keyword evidence="11" id="KW-1185">Reference proteome</keyword>
<gene>
    <name evidence="10" type="ORF">CPH92_14265</name>
</gene>
<evidence type="ECO:0000256" key="8">
    <source>
        <dbReference type="ARBA" id="ARBA00023012"/>
    </source>
</evidence>
<keyword evidence="7" id="KW-0067">ATP-binding</keyword>
<dbReference type="SMART" id="SM00387">
    <property type="entry name" value="HATPase_c"/>
    <property type="match status" value="1"/>
</dbReference>